<evidence type="ECO:0000313" key="2">
    <source>
        <dbReference type="EMBL" id="CUA86922.1"/>
    </source>
</evidence>
<sequence>MDQCELQCYDGGRVALSGQLTRNTVPNIWANRRNWLAGEHEALTVDLDAVEKVDSAGIAMLLQIKRALRDTHRELLIVNANQQFKAMLKVSGVDTLLTLGS</sequence>
<dbReference type="SUPFAM" id="SSF52091">
    <property type="entry name" value="SpoIIaa-like"/>
    <property type="match status" value="1"/>
</dbReference>
<keyword evidence="3" id="KW-1185">Reference proteome</keyword>
<gene>
    <name evidence="2" type="ORF">Ga0061064_1664</name>
</gene>
<dbReference type="AlphaFoldDB" id="A0A0K6H7G1"/>
<dbReference type="PANTHER" id="PTHR35849:SF1">
    <property type="entry name" value="INTERMEMBRANE PHOSPHOLIPID TRANSPORT SYSTEM BINDING PROTEIN MLAB"/>
    <property type="match status" value="1"/>
</dbReference>
<name>A0A0K6H7G1_9GAMM</name>
<dbReference type="InterPro" id="IPR052746">
    <property type="entry name" value="MlaB_ABC_Transporter"/>
</dbReference>
<dbReference type="InterPro" id="IPR036513">
    <property type="entry name" value="STAS_dom_sf"/>
</dbReference>
<dbReference type="OrthoDB" id="5900662at2"/>
<dbReference type="RefSeq" id="WP_055439318.1">
    <property type="nucleotide sequence ID" value="NZ_CYHB01000004.1"/>
</dbReference>
<dbReference type="PROSITE" id="PS50801">
    <property type="entry name" value="STAS"/>
    <property type="match status" value="1"/>
</dbReference>
<dbReference type="InterPro" id="IPR058548">
    <property type="entry name" value="MlaB-like_STAS"/>
</dbReference>
<proteinExistence type="predicted"/>
<organism evidence="2 3">
    <name type="scientific">Pseudidiomarina woesei</name>
    <dbReference type="NCBI Taxonomy" id="1381080"/>
    <lineage>
        <taxon>Bacteria</taxon>
        <taxon>Pseudomonadati</taxon>
        <taxon>Pseudomonadota</taxon>
        <taxon>Gammaproteobacteria</taxon>
        <taxon>Alteromonadales</taxon>
        <taxon>Idiomarinaceae</taxon>
        <taxon>Pseudidiomarina</taxon>
    </lineage>
</organism>
<dbReference type="CDD" id="cd07043">
    <property type="entry name" value="STAS_anti-anti-sigma_factors"/>
    <property type="match status" value="1"/>
</dbReference>
<feature type="domain" description="STAS" evidence="1">
    <location>
        <begin position="14"/>
        <end position="101"/>
    </location>
</feature>
<protein>
    <submittedName>
        <fullName evidence="2">ABC-type transporter Mla maintaining outer membrane lipid asymmetry, MlaB component, contains STAS domain</fullName>
    </submittedName>
</protein>
<dbReference type="Gene3D" id="3.30.750.24">
    <property type="entry name" value="STAS domain"/>
    <property type="match status" value="1"/>
</dbReference>
<dbReference type="Proteomes" id="UP000182598">
    <property type="component" value="Unassembled WGS sequence"/>
</dbReference>
<reference evidence="3" key="1">
    <citation type="submission" date="2015-08" db="EMBL/GenBank/DDBJ databases">
        <authorList>
            <person name="Varghese N."/>
        </authorList>
    </citation>
    <scope>NUCLEOTIDE SEQUENCE [LARGE SCALE GENOMIC DNA]</scope>
    <source>
        <strain evidence="3">DSM 27808</strain>
    </source>
</reference>
<dbReference type="PANTHER" id="PTHR35849">
    <property type="entry name" value="BLR2341 PROTEIN"/>
    <property type="match status" value="1"/>
</dbReference>
<dbReference type="EMBL" id="CYHB01000004">
    <property type="protein sequence ID" value="CUA86922.1"/>
    <property type="molecule type" value="Genomic_DNA"/>
</dbReference>
<evidence type="ECO:0000313" key="3">
    <source>
        <dbReference type="Proteomes" id="UP000182598"/>
    </source>
</evidence>
<dbReference type="Pfam" id="PF13466">
    <property type="entry name" value="STAS_2"/>
    <property type="match status" value="1"/>
</dbReference>
<dbReference type="InterPro" id="IPR002645">
    <property type="entry name" value="STAS_dom"/>
</dbReference>
<accession>A0A0K6H7G1</accession>
<evidence type="ECO:0000259" key="1">
    <source>
        <dbReference type="PROSITE" id="PS50801"/>
    </source>
</evidence>